<dbReference type="PROSITE" id="PS50975">
    <property type="entry name" value="ATP_GRASP"/>
    <property type="match status" value="1"/>
</dbReference>
<comment type="caution">
    <text evidence="3">The sequence shown here is derived from an EMBL/GenBank/DDBJ whole genome shotgun (WGS) entry which is preliminary data.</text>
</comment>
<dbReference type="EMBL" id="PYUC01000002">
    <property type="protein sequence ID" value="PTB22207.1"/>
    <property type="molecule type" value="Genomic_DNA"/>
</dbReference>
<dbReference type="InterPro" id="IPR024710">
    <property type="entry name" value="MfnD"/>
</dbReference>
<sequence>MAKIFVYEYLTGGGIDPALACQGSIADLSALIGEGRMMRNALVASLASIDGVSVTFASSRFEAFDRAAAHYRPNAGEAIPAFVARMAREHDYAWVIAPECDGLLGQLHDAVGAERWLGCTKEAIRIASSKSATSARLAARGIATTEALDPLNPLNCAGPGDGRWVVKPDDGAGSLDTFVFDSYAAACADYQRRLAAGGRPVLQAWVEGEPLSLSLVCREGDAELVSVNRQRIDLIERHAPGTQMRVVEFSGVLVDAIDLDSPRGRTLATLAKRVAAAIPGLRGFVGVDLVWHPERGPVVVEINPRLTVAYAGLVAEDDGRARRLTEALLAAHGVRLARSAPSGYFAMRAACGVAS</sequence>
<reference evidence="3 4" key="1">
    <citation type="submission" date="2018-03" db="EMBL/GenBank/DDBJ databases">
        <title>Whole genome analyses suggest that Burkholderia sensu lato contains two further novel genera in the rhizoxinica-symbiotica group Mycetohabitans gen. nov., and Trinickia gen. nov.: implications for the evolution of diazotrophy and nodulation in the Burkholderiaceae.</title>
        <authorList>
            <person name="Estrada De Los Santos P."/>
            <person name="Palmer M."/>
            <person name="Chavez-Ramirez B."/>
            <person name="Steenkamp E.T."/>
            <person name="Hirsch A.M."/>
            <person name="Manyaka P."/>
            <person name="Maluk M."/>
            <person name="Lafos M."/>
            <person name="Crook M."/>
            <person name="Gross E."/>
            <person name="Simon M.F."/>
            <person name="Bueno Dos Reis Junior F."/>
            <person name="Poole P.S."/>
            <person name="Venter S.N."/>
            <person name="James E.K."/>
        </authorList>
    </citation>
    <scope>NUCLEOTIDE SEQUENCE [LARGE SCALE GENOMIC DNA]</scope>
    <source>
        <strain evidence="3 4">JPY-366</strain>
    </source>
</reference>
<dbReference type="GO" id="GO:0046872">
    <property type="term" value="F:metal ion binding"/>
    <property type="evidence" value="ECO:0007669"/>
    <property type="project" value="InterPro"/>
</dbReference>
<organism evidence="3 4">
    <name type="scientific">Trinickia symbiotica</name>
    <dbReference type="NCBI Taxonomy" id="863227"/>
    <lineage>
        <taxon>Bacteria</taxon>
        <taxon>Pseudomonadati</taxon>
        <taxon>Pseudomonadota</taxon>
        <taxon>Betaproteobacteria</taxon>
        <taxon>Burkholderiales</taxon>
        <taxon>Burkholderiaceae</taxon>
        <taxon>Trinickia</taxon>
    </lineage>
</organism>
<dbReference type="PIRSF" id="PIRSF016766">
    <property type="entry name" value="UCP016766_ATPgrasp"/>
    <property type="match status" value="1"/>
</dbReference>
<accession>A0A2T3Y0A7</accession>
<dbReference type="Proteomes" id="UP000240638">
    <property type="component" value="Unassembled WGS sequence"/>
</dbReference>
<dbReference type="Gene3D" id="3.40.50.11770">
    <property type="match status" value="1"/>
</dbReference>
<feature type="domain" description="ATP-grasp" evidence="2">
    <location>
        <begin position="121"/>
        <end position="333"/>
    </location>
</feature>
<evidence type="ECO:0000259" key="2">
    <source>
        <dbReference type="PROSITE" id="PS50975"/>
    </source>
</evidence>
<dbReference type="SUPFAM" id="SSF56059">
    <property type="entry name" value="Glutathione synthetase ATP-binding domain-like"/>
    <property type="match status" value="1"/>
</dbReference>
<dbReference type="Gene3D" id="2.30.36.100">
    <property type="match status" value="1"/>
</dbReference>
<dbReference type="InterPro" id="IPR040803">
    <property type="entry name" value="MfnD_preATP-grasp"/>
</dbReference>
<dbReference type="RefSeq" id="WP_107149753.1">
    <property type="nucleotide sequence ID" value="NZ_PYUC01000002.1"/>
</dbReference>
<dbReference type="AlphaFoldDB" id="A0A2T3Y0A7"/>
<evidence type="ECO:0000256" key="1">
    <source>
        <dbReference type="PROSITE-ProRule" id="PRU00409"/>
    </source>
</evidence>
<dbReference type="InterPro" id="IPR003806">
    <property type="entry name" value="ATP-grasp_PylC-type"/>
</dbReference>
<dbReference type="GO" id="GO:0005524">
    <property type="term" value="F:ATP binding"/>
    <property type="evidence" value="ECO:0007669"/>
    <property type="project" value="UniProtKB-UniRule"/>
</dbReference>
<keyword evidence="1" id="KW-0547">Nucleotide-binding</keyword>
<dbReference type="Pfam" id="PF18301">
    <property type="entry name" value="preATP-grasp_3"/>
    <property type="match status" value="1"/>
</dbReference>
<dbReference type="Gene3D" id="3.30.470.20">
    <property type="entry name" value="ATP-grasp fold, B domain"/>
    <property type="match status" value="1"/>
</dbReference>
<evidence type="ECO:0000313" key="4">
    <source>
        <dbReference type="Proteomes" id="UP000240638"/>
    </source>
</evidence>
<gene>
    <name evidence="3" type="ORF">C9I57_05760</name>
</gene>
<proteinExistence type="predicted"/>
<evidence type="ECO:0000313" key="3">
    <source>
        <dbReference type="EMBL" id="PTB22207.1"/>
    </source>
</evidence>
<keyword evidence="1" id="KW-0067">ATP-binding</keyword>
<name>A0A2T3Y0A7_9BURK</name>
<protein>
    <submittedName>
        <fullName evidence="3">Peptidase</fullName>
    </submittedName>
</protein>
<dbReference type="InterPro" id="IPR011761">
    <property type="entry name" value="ATP-grasp"/>
</dbReference>
<dbReference type="Pfam" id="PF02655">
    <property type="entry name" value="ATP-grasp_3"/>
    <property type="match status" value="1"/>
</dbReference>